<dbReference type="EC" id="3.6.4.12" evidence="5"/>
<organism evidence="30 31">
    <name type="scientific">Perkinsus chesapeaki</name>
    <name type="common">Clam parasite</name>
    <name type="synonym">Perkinsus andrewsi</name>
    <dbReference type="NCBI Taxonomy" id="330153"/>
    <lineage>
        <taxon>Eukaryota</taxon>
        <taxon>Sar</taxon>
        <taxon>Alveolata</taxon>
        <taxon>Perkinsozoa</taxon>
        <taxon>Perkinsea</taxon>
        <taxon>Perkinsida</taxon>
        <taxon>Perkinsidae</taxon>
        <taxon>Perkinsus</taxon>
    </lineage>
</organism>
<evidence type="ECO:0000256" key="11">
    <source>
        <dbReference type="ARBA" id="ARBA00022723"/>
    </source>
</evidence>
<evidence type="ECO:0000256" key="20">
    <source>
        <dbReference type="ARBA" id="ARBA00023204"/>
    </source>
</evidence>
<evidence type="ECO:0000256" key="19">
    <source>
        <dbReference type="ARBA" id="ARBA00023125"/>
    </source>
</evidence>
<keyword evidence="25" id="KW-0812">Transmembrane</keyword>
<evidence type="ECO:0000256" key="12">
    <source>
        <dbReference type="ARBA" id="ARBA00022741"/>
    </source>
</evidence>
<feature type="domain" description="DNA replication factor Dna2 N-terminal" evidence="27">
    <location>
        <begin position="566"/>
        <end position="754"/>
    </location>
</feature>
<dbReference type="Pfam" id="PF08242">
    <property type="entry name" value="Methyltransf_12"/>
    <property type="match status" value="1"/>
</dbReference>
<feature type="domain" description="DNA2/NAM7 helicase helicase" evidence="28">
    <location>
        <begin position="1257"/>
        <end position="1300"/>
    </location>
</feature>
<evidence type="ECO:0000256" key="22">
    <source>
        <dbReference type="ARBA" id="ARBA00023268"/>
    </source>
</evidence>
<evidence type="ECO:0000256" key="25">
    <source>
        <dbReference type="SAM" id="Phobius"/>
    </source>
</evidence>
<evidence type="ECO:0000313" key="30">
    <source>
        <dbReference type="EMBL" id="KAF4671478.1"/>
    </source>
</evidence>
<evidence type="ECO:0000256" key="17">
    <source>
        <dbReference type="ARBA" id="ARBA00023004"/>
    </source>
</evidence>
<dbReference type="InterPro" id="IPR027417">
    <property type="entry name" value="P-loop_NTPase"/>
</dbReference>
<dbReference type="Gene3D" id="3.40.50.300">
    <property type="entry name" value="P-loop containing nucleotide triphosphate hydrolases"/>
    <property type="match status" value="2"/>
</dbReference>
<evidence type="ECO:0000256" key="4">
    <source>
        <dbReference type="ARBA" id="ARBA00009725"/>
    </source>
</evidence>
<keyword evidence="18" id="KW-0411">Iron-sulfur</keyword>
<dbReference type="GO" id="GO:0006260">
    <property type="term" value="P:DNA replication"/>
    <property type="evidence" value="ECO:0007669"/>
    <property type="project" value="UniProtKB-KW"/>
</dbReference>
<protein>
    <recommendedName>
        <fullName evidence="5">DNA helicase</fullName>
        <ecNumber evidence="5">3.6.4.12</ecNumber>
    </recommendedName>
</protein>
<comment type="cofactor">
    <cofactor evidence="1">
        <name>[4Fe-4S] cluster</name>
        <dbReference type="ChEBI" id="CHEBI:49883"/>
    </cofactor>
</comment>
<dbReference type="GO" id="GO:0003677">
    <property type="term" value="F:DNA binding"/>
    <property type="evidence" value="ECO:0007669"/>
    <property type="project" value="UniProtKB-KW"/>
</dbReference>
<keyword evidence="20" id="KW-0234">DNA repair</keyword>
<feature type="transmembrane region" description="Helical" evidence="25">
    <location>
        <begin position="1579"/>
        <end position="1602"/>
    </location>
</feature>
<dbReference type="PANTHER" id="PTHR22809:SF5">
    <property type="entry name" value="TRNA N(3)-METHYLCYTIDINE METHYLTRANSFERASE METTL6"/>
    <property type="match status" value="1"/>
</dbReference>
<evidence type="ECO:0000259" key="29">
    <source>
        <dbReference type="Pfam" id="PF13087"/>
    </source>
</evidence>
<evidence type="ECO:0000256" key="14">
    <source>
        <dbReference type="ARBA" id="ARBA00022801"/>
    </source>
</evidence>
<dbReference type="GO" id="GO:0003678">
    <property type="term" value="F:DNA helicase activity"/>
    <property type="evidence" value="ECO:0007669"/>
    <property type="project" value="UniProtKB-EC"/>
</dbReference>
<keyword evidence="16" id="KW-0067">ATP-binding</keyword>
<dbReference type="CDD" id="cd02440">
    <property type="entry name" value="AdoMet_MTases"/>
    <property type="match status" value="1"/>
</dbReference>
<feature type="domain" description="DNA2/NAM7 helicase-like C-terminal" evidence="29">
    <location>
        <begin position="1310"/>
        <end position="1531"/>
    </location>
</feature>
<evidence type="ECO:0000256" key="21">
    <source>
        <dbReference type="ARBA" id="ARBA00023242"/>
    </source>
</evidence>
<dbReference type="GO" id="GO:0005524">
    <property type="term" value="F:ATP binding"/>
    <property type="evidence" value="ECO:0007669"/>
    <property type="project" value="UniProtKB-KW"/>
</dbReference>
<comment type="caution">
    <text evidence="30">The sequence shown here is derived from an EMBL/GenBank/DDBJ whole genome shotgun (WGS) entry which is preliminary data.</text>
</comment>
<keyword evidence="15" id="KW-0347">Helicase</keyword>
<dbReference type="InterPro" id="IPR026113">
    <property type="entry name" value="METTL2/6/8-like"/>
</dbReference>
<dbReference type="EMBL" id="JAAPAO010000137">
    <property type="protein sequence ID" value="KAF4671478.1"/>
    <property type="molecule type" value="Genomic_DNA"/>
</dbReference>
<keyword evidence="12" id="KW-0547">Nucleotide-binding</keyword>
<dbReference type="GO" id="GO:0008757">
    <property type="term" value="F:S-adenosylmethionine-dependent methyltransferase activity"/>
    <property type="evidence" value="ECO:0007669"/>
    <property type="project" value="UniProtKB-ARBA"/>
</dbReference>
<evidence type="ECO:0000256" key="2">
    <source>
        <dbReference type="ARBA" id="ARBA00004123"/>
    </source>
</evidence>
<evidence type="ECO:0000256" key="15">
    <source>
        <dbReference type="ARBA" id="ARBA00022806"/>
    </source>
</evidence>
<keyword evidence="6" id="KW-0004">4Fe-4S</keyword>
<keyword evidence="17" id="KW-0408">Iron</keyword>
<dbReference type="GO" id="GO:0046872">
    <property type="term" value="F:metal ion binding"/>
    <property type="evidence" value="ECO:0007669"/>
    <property type="project" value="UniProtKB-KW"/>
</dbReference>
<keyword evidence="7" id="KW-0489">Methyltransferase</keyword>
<dbReference type="CDD" id="cd18808">
    <property type="entry name" value="SF1_C_Upf1"/>
    <property type="match status" value="1"/>
</dbReference>
<keyword evidence="21" id="KW-0539">Nucleus</keyword>
<dbReference type="InterPro" id="IPR041677">
    <property type="entry name" value="DNA2/NAM7_AAA_11"/>
</dbReference>
<evidence type="ECO:0000259" key="26">
    <source>
        <dbReference type="Pfam" id="PF08242"/>
    </source>
</evidence>
<dbReference type="Pfam" id="PF13086">
    <property type="entry name" value="AAA_11"/>
    <property type="match status" value="2"/>
</dbReference>
<keyword evidence="25" id="KW-0472">Membrane</keyword>
<keyword evidence="25" id="KW-1133">Transmembrane helix</keyword>
<feature type="region of interest" description="Disordered" evidence="24">
    <location>
        <begin position="1227"/>
        <end position="1251"/>
    </location>
</feature>
<evidence type="ECO:0000256" key="23">
    <source>
        <dbReference type="ARBA" id="ARBA00047995"/>
    </source>
</evidence>
<dbReference type="PANTHER" id="PTHR22809">
    <property type="entry name" value="METHYLTRANSFERASE-RELATED"/>
    <property type="match status" value="1"/>
</dbReference>
<dbReference type="Gene3D" id="3.90.320.10">
    <property type="match status" value="1"/>
</dbReference>
<evidence type="ECO:0000256" key="7">
    <source>
        <dbReference type="ARBA" id="ARBA00022603"/>
    </source>
</evidence>
<feature type="compositionally biased region" description="Polar residues" evidence="24">
    <location>
        <begin position="1235"/>
        <end position="1246"/>
    </location>
</feature>
<feature type="compositionally biased region" description="Basic and acidic residues" evidence="24">
    <location>
        <begin position="1391"/>
        <end position="1400"/>
    </location>
</feature>
<keyword evidence="14" id="KW-0378">Hydrolase</keyword>
<dbReference type="GO" id="GO:0005634">
    <property type="term" value="C:nucleus"/>
    <property type="evidence" value="ECO:0007669"/>
    <property type="project" value="UniProtKB-SubCell"/>
</dbReference>
<dbReference type="Proteomes" id="UP000591131">
    <property type="component" value="Unassembled WGS sequence"/>
</dbReference>
<dbReference type="InterPro" id="IPR041679">
    <property type="entry name" value="DNA2/NAM7-like_C"/>
</dbReference>
<evidence type="ECO:0000256" key="10">
    <source>
        <dbReference type="ARBA" id="ARBA00022722"/>
    </source>
</evidence>
<comment type="similarity">
    <text evidence="3">Belongs to the DNA2/NAM7 helicase family.</text>
</comment>
<dbReference type="InterPro" id="IPR029063">
    <property type="entry name" value="SAM-dependent_MTases_sf"/>
</dbReference>
<keyword evidence="22" id="KW-0511">Multifunctional enzyme</keyword>
<feature type="domain" description="Methyltransferase type 12" evidence="26">
    <location>
        <begin position="90"/>
        <end position="194"/>
    </location>
</feature>
<feature type="region of interest" description="Disordered" evidence="24">
    <location>
        <begin position="1391"/>
        <end position="1410"/>
    </location>
</feature>
<evidence type="ECO:0000259" key="28">
    <source>
        <dbReference type="Pfam" id="PF13086"/>
    </source>
</evidence>
<keyword evidence="8" id="KW-0808">Transferase</keyword>
<proteinExistence type="inferred from homology"/>
<comment type="similarity">
    <text evidence="4">Belongs to the methyltransferase superfamily. METL family.</text>
</comment>
<dbReference type="GO" id="GO:0006281">
    <property type="term" value="P:DNA repair"/>
    <property type="evidence" value="ECO:0007669"/>
    <property type="project" value="UniProtKB-KW"/>
</dbReference>
<evidence type="ECO:0000256" key="3">
    <source>
        <dbReference type="ARBA" id="ARBA00007913"/>
    </source>
</evidence>
<evidence type="ECO:0000259" key="27">
    <source>
        <dbReference type="Pfam" id="PF08696"/>
    </source>
</evidence>
<name>A0A7J6MIR4_PERCH</name>
<dbReference type="GO" id="GO:0004518">
    <property type="term" value="F:nuclease activity"/>
    <property type="evidence" value="ECO:0007669"/>
    <property type="project" value="UniProtKB-KW"/>
</dbReference>
<keyword evidence="13" id="KW-0227">DNA damage</keyword>
<dbReference type="GO" id="GO:0051539">
    <property type="term" value="F:4 iron, 4 sulfur cluster binding"/>
    <property type="evidence" value="ECO:0007669"/>
    <property type="project" value="UniProtKB-KW"/>
</dbReference>
<evidence type="ECO:0000256" key="18">
    <source>
        <dbReference type="ARBA" id="ARBA00023014"/>
    </source>
</evidence>
<evidence type="ECO:0000256" key="5">
    <source>
        <dbReference type="ARBA" id="ARBA00012551"/>
    </source>
</evidence>
<dbReference type="GO" id="GO:0016787">
    <property type="term" value="F:hydrolase activity"/>
    <property type="evidence" value="ECO:0007669"/>
    <property type="project" value="UniProtKB-KW"/>
</dbReference>
<evidence type="ECO:0000256" key="16">
    <source>
        <dbReference type="ARBA" id="ARBA00022840"/>
    </source>
</evidence>
<keyword evidence="31" id="KW-1185">Reference proteome</keyword>
<comment type="catalytic activity">
    <reaction evidence="23">
        <text>ATP + H2O = ADP + phosphate + H(+)</text>
        <dbReference type="Rhea" id="RHEA:13065"/>
        <dbReference type="ChEBI" id="CHEBI:15377"/>
        <dbReference type="ChEBI" id="CHEBI:15378"/>
        <dbReference type="ChEBI" id="CHEBI:30616"/>
        <dbReference type="ChEBI" id="CHEBI:43474"/>
        <dbReference type="ChEBI" id="CHEBI:456216"/>
        <dbReference type="EC" id="3.6.4.12"/>
    </reaction>
</comment>
<dbReference type="InterPro" id="IPR011604">
    <property type="entry name" value="PDDEXK-like_dom_sf"/>
</dbReference>
<dbReference type="GO" id="GO:0032259">
    <property type="term" value="P:methylation"/>
    <property type="evidence" value="ECO:0007669"/>
    <property type="project" value="UniProtKB-KW"/>
</dbReference>
<keyword evidence="11" id="KW-0479">Metal-binding</keyword>
<evidence type="ECO:0000256" key="8">
    <source>
        <dbReference type="ARBA" id="ARBA00022679"/>
    </source>
</evidence>
<keyword evidence="9" id="KW-0235">DNA replication</keyword>
<dbReference type="SUPFAM" id="SSF52540">
    <property type="entry name" value="P-loop containing nucleoside triphosphate hydrolases"/>
    <property type="match status" value="1"/>
</dbReference>
<evidence type="ECO:0000256" key="24">
    <source>
        <dbReference type="SAM" id="MobiDB-lite"/>
    </source>
</evidence>
<dbReference type="OrthoDB" id="426236at2759"/>
<feature type="domain" description="DNA2/NAM7 helicase helicase" evidence="28">
    <location>
        <begin position="1084"/>
        <end position="1184"/>
    </location>
</feature>
<reference evidence="30 31" key="1">
    <citation type="submission" date="2020-04" db="EMBL/GenBank/DDBJ databases">
        <title>Perkinsus chesapeaki whole genome sequence.</title>
        <authorList>
            <person name="Bogema D.R."/>
        </authorList>
    </citation>
    <scope>NUCLEOTIDE SEQUENCE [LARGE SCALE GENOMIC DNA]</scope>
    <source>
        <strain evidence="30">ATCC PRA-425</strain>
    </source>
</reference>
<evidence type="ECO:0000256" key="13">
    <source>
        <dbReference type="ARBA" id="ARBA00022763"/>
    </source>
</evidence>
<dbReference type="Pfam" id="PF08696">
    <property type="entry name" value="Dna2"/>
    <property type="match status" value="1"/>
</dbReference>
<accession>A0A7J6MIR4</accession>
<evidence type="ECO:0000313" key="31">
    <source>
        <dbReference type="Proteomes" id="UP000591131"/>
    </source>
</evidence>
<dbReference type="InterPro" id="IPR014808">
    <property type="entry name" value="DNA_replication_fac_Dna2_N"/>
</dbReference>
<evidence type="ECO:0000256" key="1">
    <source>
        <dbReference type="ARBA" id="ARBA00001966"/>
    </source>
</evidence>
<dbReference type="InterPro" id="IPR013217">
    <property type="entry name" value="Methyltransf_12"/>
</dbReference>
<gene>
    <name evidence="30" type="ORF">FOL47_001530</name>
</gene>
<comment type="subcellular location">
    <subcellularLocation>
        <location evidence="2">Nucleus</location>
    </subcellularLocation>
</comment>
<dbReference type="Gene3D" id="3.40.50.150">
    <property type="entry name" value="Vaccinia Virus protein VP39"/>
    <property type="match status" value="1"/>
</dbReference>
<evidence type="ECO:0000256" key="6">
    <source>
        <dbReference type="ARBA" id="ARBA00022485"/>
    </source>
</evidence>
<dbReference type="Pfam" id="PF13087">
    <property type="entry name" value="AAA_12"/>
    <property type="match status" value="1"/>
</dbReference>
<dbReference type="InterPro" id="IPR047187">
    <property type="entry name" value="SF1_C_Upf1"/>
</dbReference>
<dbReference type="SUPFAM" id="SSF53335">
    <property type="entry name" value="S-adenosyl-L-methionine-dependent methyltransferases"/>
    <property type="match status" value="1"/>
</dbReference>
<keyword evidence="10" id="KW-0540">Nuclease</keyword>
<keyword evidence="19" id="KW-0238">DNA-binding</keyword>
<evidence type="ECO:0000256" key="9">
    <source>
        <dbReference type="ARBA" id="ARBA00022705"/>
    </source>
</evidence>
<dbReference type="GO" id="GO:0008173">
    <property type="term" value="F:RNA methyltransferase activity"/>
    <property type="evidence" value="ECO:0007669"/>
    <property type="project" value="UniProtKB-ARBA"/>
</dbReference>
<sequence length="1614" mass="179232">MSSLPPLPTVKPYNPTNDDLFEADQLISSAAEVPQFWAQKYEKDAVKNWDLFYKRNKANFFKDRHYLVTEFGEVARSDAFIDSEDAGHLVEIGCGVGNAIVPLAEACPKLTVLATDCSSVAIDLLDERLRSEDPKVAERVSTRVVDATSSSFPPEDMEGTANFVLLLFCMSAISEAHYGRVIEGCKRILKPGGIVLFRDYGKYDLAQLRFSKDKGRAATASRLPGEEDFYVRQDGTRAKFFTEESLADMWESSGGFERVELITHRRCVINRKQGKEMKRVWIQAKWKKPEEEEDITAYVTGVLVGFGRQCFHSAMREEEIRWSPGKRKKLDTAKPTSTLGTEREAQVYLKSSQTCRTATTLSSTPRVADEETVERNERELMGNFRPCATQAMDAFDREEELELLEAAELIEAGESGLSTDWSCCTHAQENLMGIGNDARSPPMSPERAAVKPSGRKLIPGTQVDDDWSDIDFDDLDAACTQVECAVAALKPSPPEGDDDDEFGSLASEDLLAAMDEIEAAANKAAGFYNEPPSGKWSKYVESRISGEKAEVDAVAKEVRLTLEDGRVVVLKGPWYWFWQDNCDKLVHPGDPVNLVFAEAKDFDAPVVYCGDTGNLLVFHPSILLSGTTVSNTLPCQRKTLLQHLLSDVGRGDQSNVYASVGNGVHSLLQNALMFGSRVDEKFTRHIIDSYRLDAWFSGFSDTSVLERHMRERIPQIDQWLADVMPMKFSRMLAAEQNVNSYKFGLKGKIDAVMEMNKPGRPLACLEIKTGKPWHTHVGQVTLYHLLMVDLYGEEAVRDGLLEIGYFSGNRPQRGGGQQSGGGQARAEVNEVQAFPNEIDNLICVRNALALHIARKGLPPTIGAKRECQRSVNDFGCEPPITIDDVPPRLGEYIRKWWRWLRREERAGERAPIIVLEHARVSDISVVEGKQLWTIEGDPSGAQEIAVGDELHVSYQQYGPRNIAMGDVTEISAFGSRTKVFLSMRDDGTPEVTPGTLDVEDFQQTVTAPNKSVYMTATRLFKLSKVDWGGVGQTKRNRSLLLELGHATSGWAFILSGAMKPKLPRLRPCVAVPVPYEIRAAFGTLNDGQKSAVCGALEMARGDIGDRWILPVCGYPGTGKSSMLGVLLLGLMYGTSCRVLLVSHTHTAVDNLLLKTKKLAEEGALKDFDFVRVGRSSSSTVRPELANHYPPDEWPSVDSISDFMCTRGGRLVACTALSCHNPLLWPPKPPNEEDISTQPPGRPSSQPKVLDRGLPQPKDFDIVVVDEAGQAADSTLWCALKLACRGAVLVGDQYQLPPVIKDRKCRDEGMSETFFARCARDVTPIELTAQYRMQRGIQRFVNELFYEGKLRCGSREVENAKMPKIFTSALAQPWMEEVWNPDQALVMVDVGRGRDESRKGDDDNEEEEDGRIYNREEAQVIRSLITTVPTHSLANEDVVILSPYVKQVKLIEGLLATGERSNVEVMTVDRSQGRDWKVVIISLVRSRKSVSSHDGSSSSSKTADVLGLLDDWRRLNVAITRAKLKVIIVCSPEYLTEVATEQDGQGAAVLRRLIELEAVSPLEAPADLWMNARHFIDGTFHFIIFTVVIGGMVLMTLACSKALDDDEPVKHDKCQ</sequence>